<dbReference type="Gramene" id="ERN08811">
    <property type="protein sequence ID" value="ERN08811"/>
    <property type="gene ID" value="AMTR_s00017p00257630"/>
</dbReference>
<evidence type="ECO:0000313" key="1">
    <source>
        <dbReference type="EMBL" id="ERN08811.1"/>
    </source>
</evidence>
<evidence type="ECO:0000313" key="2">
    <source>
        <dbReference type="Proteomes" id="UP000017836"/>
    </source>
</evidence>
<sequence length="125" mass="13535">MSNTMDLASVGHLDKEFGGNLKQATNGDGQIERAVRDHLGLIMSLDGNEDAIEEGLEAKDILEYIQGDERKDDRLPFRLSSSIMSTKLWLSSSGRLSGHSGQGHRGAHDFCGAPWVGGADGHAWE</sequence>
<proteinExistence type="predicted"/>
<protein>
    <submittedName>
        <fullName evidence="1">Uncharacterized protein</fullName>
    </submittedName>
</protein>
<gene>
    <name evidence="1" type="ORF">AMTR_s00017p00257630</name>
</gene>
<accession>W1PM96</accession>
<organism evidence="1 2">
    <name type="scientific">Amborella trichopoda</name>
    <dbReference type="NCBI Taxonomy" id="13333"/>
    <lineage>
        <taxon>Eukaryota</taxon>
        <taxon>Viridiplantae</taxon>
        <taxon>Streptophyta</taxon>
        <taxon>Embryophyta</taxon>
        <taxon>Tracheophyta</taxon>
        <taxon>Spermatophyta</taxon>
        <taxon>Magnoliopsida</taxon>
        <taxon>Amborellales</taxon>
        <taxon>Amborellaceae</taxon>
        <taxon>Amborella</taxon>
    </lineage>
</organism>
<dbReference type="Proteomes" id="UP000017836">
    <property type="component" value="Unassembled WGS sequence"/>
</dbReference>
<reference evidence="2" key="1">
    <citation type="journal article" date="2013" name="Science">
        <title>The Amborella genome and the evolution of flowering plants.</title>
        <authorList>
            <consortium name="Amborella Genome Project"/>
        </authorList>
    </citation>
    <scope>NUCLEOTIDE SEQUENCE [LARGE SCALE GENOMIC DNA]</scope>
</reference>
<dbReference type="HOGENOM" id="CLU_1995677_0_0_1"/>
<name>W1PM96_AMBTC</name>
<dbReference type="EMBL" id="KI393256">
    <property type="protein sequence ID" value="ERN08811.1"/>
    <property type="molecule type" value="Genomic_DNA"/>
</dbReference>
<keyword evidence="2" id="KW-1185">Reference proteome</keyword>
<dbReference type="AlphaFoldDB" id="W1PM96"/>